<dbReference type="GO" id="GO:0008443">
    <property type="term" value="F:phosphofructokinase activity"/>
    <property type="evidence" value="ECO:0007669"/>
    <property type="project" value="TreeGrafter"/>
</dbReference>
<dbReference type="OrthoDB" id="9801219at2"/>
<keyword evidence="4 8" id="KW-0418">Kinase</keyword>
<dbReference type="EMBL" id="VIGX01000021">
    <property type="protein sequence ID" value="TWS26863.1"/>
    <property type="molecule type" value="Genomic_DNA"/>
</dbReference>
<dbReference type="GO" id="GO:0005524">
    <property type="term" value="F:ATP binding"/>
    <property type="evidence" value="ECO:0007669"/>
    <property type="project" value="UniProtKB-KW"/>
</dbReference>
<sequence>MIVTVTANPSLDRLVALGAPLRRGAVHRAVGAAADPGGKGVNVSRVVHAAGEGTVAVLPADQGDPLLAGLSHLGVPAIPVPVGHEVRSNITVTEPDGTTTKLNAPGAPLTPETVRALEEAIAAAADGAAWLALCGSLPPGLPDDWYARLAARLGDRAGGGPRIAVDTSGAALAASAVRGVALLKPNAEELAELVGLGPRAGAELESRAAAGDLAPARAAAEDLHRSTGGTVLATLGAAGALLVTDDGAWAASPPPITVRSTVGAGDSSLAGYLIAHARGATPPQRLSLAVAYGAAAAALPGTRAPRPQELAVADVRVTDL</sequence>
<evidence type="ECO:0000256" key="1">
    <source>
        <dbReference type="ARBA" id="ARBA00010688"/>
    </source>
</evidence>
<dbReference type="Proteomes" id="UP000319375">
    <property type="component" value="Unassembled WGS sequence"/>
</dbReference>
<keyword evidence="5" id="KW-0067">ATP-binding</keyword>
<organism evidence="8 9">
    <name type="scientific">Tsukamurella conjunctivitidis</name>
    <dbReference type="NCBI Taxonomy" id="2592068"/>
    <lineage>
        <taxon>Bacteria</taxon>
        <taxon>Bacillati</taxon>
        <taxon>Actinomycetota</taxon>
        <taxon>Actinomycetes</taxon>
        <taxon>Mycobacteriales</taxon>
        <taxon>Tsukamurellaceae</taxon>
        <taxon>Tsukamurella</taxon>
    </lineage>
</organism>
<gene>
    <name evidence="8" type="ORF">FK530_21550</name>
</gene>
<accession>A0A5C5RWH2</accession>
<dbReference type="InterPro" id="IPR029056">
    <property type="entry name" value="Ribokinase-like"/>
</dbReference>
<dbReference type="Gene3D" id="3.40.1190.20">
    <property type="match status" value="1"/>
</dbReference>
<keyword evidence="9" id="KW-1185">Reference proteome</keyword>
<protein>
    <submittedName>
        <fullName evidence="8">Hexose kinase</fullName>
        <ecNumber evidence="8">2.7.1.-</ecNumber>
    </submittedName>
</protein>
<evidence type="ECO:0000313" key="8">
    <source>
        <dbReference type="EMBL" id="TWS26863.1"/>
    </source>
</evidence>
<dbReference type="CDD" id="cd01164">
    <property type="entry name" value="FruK_PfkB_like"/>
    <property type="match status" value="1"/>
</dbReference>
<evidence type="ECO:0000256" key="2">
    <source>
        <dbReference type="ARBA" id="ARBA00022679"/>
    </source>
</evidence>
<keyword evidence="3" id="KW-0547">Nucleotide-binding</keyword>
<dbReference type="GO" id="GO:0005829">
    <property type="term" value="C:cytosol"/>
    <property type="evidence" value="ECO:0007669"/>
    <property type="project" value="TreeGrafter"/>
</dbReference>
<reference evidence="8 9" key="1">
    <citation type="submission" date="2019-06" db="EMBL/GenBank/DDBJ databases">
        <title>Tsukamurella conjunctivitidis sp. nov., Tsukamurella assacharolytica sp. nov. and Tsukamurella sputae sp. nov. isolated from patients with conjunctivitis, bacteraemia (lymphoma) and respiratory infection (sputum) in Hong Kong.</title>
        <authorList>
            <person name="Teng J.L.L."/>
            <person name="Lee H.H."/>
            <person name="Fong J.Y.H."/>
            <person name="Fok K.M.N."/>
            <person name="Lau S.K.P."/>
            <person name="Woo P.C.Y."/>
        </authorList>
    </citation>
    <scope>NUCLEOTIDE SEQUENCE [LARGE SCALE GENOMIC DNA]</scope>
    <source>
        <strain evidence="8 9">HKU72</strain>
    </source>
</reference>
<dbReference type="PANTHER" id="PTHR46566">
    <property type="entry name" value="1-PHOSPHOFRUCTOKINASE-RELATED"/>
    <property type="match status" value="1"/>
</dbReference>
<dbReference type="InterPro" id="IPR017583">
    <property type="entry name" value="Tagatose/fructose_Pkinase"/>
</dbReference>
<comment type="similarity">
    <text evidence="1">Belongs to the carbohydrate kinase PfkB family.</text>
</comment>
<keyword evidence="2 6" id="KW-0808">Transferase</keyword>
<dbReference type="Pfam" id="PF00294">
    <property type="entry name" value="PfkB"/>
    <property type="match status" value="1"/>
</dbReference>
<dbReference type="SUPFAM" id="SSF53613">
    <property type="entry name" value="Ribokinase-like"/>
    <property type="match status" value="1"/>
</dbReference>
<evidence type="ECO:0000256" key="5">
    <source>
        <dbReference type="ARBA" id="ARBA00022840"/>
    </source>
</evidence>
<dbReference type="NCBIfam" id="TIGR03168">
    <property type="entry name" value="1-PFK"/>
    <property type="match status" value="1"/>
</dbReference>
<evidence type="ECO:0000256" key="6">
    <source>
        <dbReference type="PIRNR" id="PIRNR000535"/>
    </source>
</evidence>
<dbReference type="RefSeq" id="WP_146489024.1">
    <property type="nucleotide sequence ID" value="NZ_VIGX01000021.1"/>
</dbReference>
<evidence type="ECO:0000256" key="3">
    <source>
        <dbReference type="ARBA" id="ARBA00022741"/>
    </source>
</evidence>
<name>A0A5C5RWH2_9ACTN</name>
<dbReference type="InterPro" id="IPR011611">
    <property type="entry name" value="PfkB_dom"/>
</dbReference>
<feature type="domain" description="Carbohydrate kinase PfkB" evidence="7">
    <location>
        <begin position="25"/>
        <end position="307"/>
    </location>
</feature>
<dbReference type="EC" id="2.7.1.-" evidence="8"/>
<proteinExistence type="inferred from homology"/>
<dbReference type="PANTHER" id="PTHR46566:SF5">
    <property type="entry name" value="1-PHOSPHOFRUCTOKINASE"/>
    <property type="match status" value="1"/>
</dbReference>
<evidence type="ECO:0000259" key="7">
    <source>
        <dbReference type="Pfam" id="PF00294"/>
    </source>
</evidence>
<evidence type="ECO:0000256" key="4">
    <source>
        <dbReference type="ARBA" id="ARBA00022777"/>
    </source>
</evidence>
<dbReference type="PROSITE" id="PS00584">
    <property type="entry name" value="PFKB_KINASES_2"/>
    <property type="match status" value="1"/>
</dbReference>
<dbReference type="PIRSF" id="PIRSF000535">
    <property type="entry name" value="1PFK/6PFK/LacC"/>
    <property type="match status" value="1"/>
</dbReference>
<dbReference type="InterPro" id="IPR002173">
    <property type="entry name" value="Carboh/pur_kinase_PfkB_CS"/>
</dbReference>
<comment type="caution">
    <text evidence="8">The sequence shown here is derived from an EMBL/GenBank/DDBJ whole genome shotgun (WGS) entry which is preliminary data.</text>
</comment>
<dbReference type="AlphaFoldDB" id="A0A5C5RWH2"/>
<evidence type="ECO:0000313" key="9">
    <source>
        <dbReference type="Proteomes" id="UP000319375"/>
    </source>
</evidence>